<keyword evidence="16" id="KW-1185">Reference proteome</keyword>
<comment type="subunit">
    <text evidence="4">The accessory proteins ExbB and ExbD seem to form a complex with TonB.</text>
</comment>
<dbReference type="PANTHER" id="PTHR30558:SF12">
    <property type="entry name" value="BIOPOLYMER TRANSPORT PROTEIN EXBD"/>
    <property type="match status" value="1"/>
</dbReference>
<sequence length="146" mass="16142">MAMSSGNESGGVMADINVTPLVDVMLVLLIIFMITTPLMNHKTKVELPQAELTPEVKRADEARNKGASPITISVTEGGELFWNDEPISRELIESRLSSEAQKQPQPPLNLRGDRTTKLRVINDITKLAQQQGMLDIGYVATREKKN</sequence>
<dbReference type="GO" id="GO:0015031">
    <property type="term" value="P:protein transport"/>
    <property type="evidence" value="ECO:0007669"/>
    <property type="project" value="UniProtKB-KW"/>
</dbReference>
<keyword evidence="9 12" id="KW-0653">Protein transport</keyword>
<keyword evidence="7" id="KW-0997">Cell inner membrane</keyword>
<protein>
    <submittedName>
        <fullName evidence="15">Biopolymer transport protein ExbD</fullName>
    </submittedName>
</protein>
<gene>
    <name evidence="15" type="ORF">SAMN05421546_0981</name>
</gene>
<organism evidence="15 16">
    <name type="scientific">Solilutibacter tolerans</name>
    <dbReference type="NCBI Taxonomy" id="1604334"/>
    <lineage>
        <taxon>Bacteria</taxon>
        <taxon>Pseudomonadati</taxon>
        <taxon>Pseudomonadota</taxon>
        <taxon>Gammaproteobacteria</taxon>
        <taxon>Lysobacterales</taxon>
        <taxon>Lysobacteraceae</taxon>
        <taxon>Solilutibacter</taxon>
    </lineage>
</organism>
<evidence type="ECO:0000256" key="1">
    <source>
        <dbReference type="ARBA" id="ARBA00003540"/>
    </source>
</evidence>
<feature type="transmembrane region" description="Helical" evidence="14">
    <location>
        <begin position="20"/>
        <end position="39"/>
    </location>
</feature>
<evidence type="ECO:0000256" key="2">
    <source>
        <dbReference type="ARBA" id="ARBA00004249"/>
    </source>
</evidence>
<dbReference type="RefSeq" id="WP_076585837.1">
    <property type="nucleotide sequence ID" value="NZ_FTLW01000002.1"/>
</dbReference>
<evidence type="ECO:0000256" key="4">
    <source>
        <dbReference type="ARBA" id="ARBA00011471"/>
    </source>
</evidence>
<reference evidence="16" key="1">
    <citation type="submission" date="2017-01" db="EMBL/GenBank/DDBJ databases">
        <authorList>
            <person name="Varghese N."/>
            <person name="Submissions S."/>
        </authorList>
    </citation>
    <scope>NUCLEOTIDE SEQUENCE [LARGE SCALE GENOMIC DNA]</scope>
    <source>
        <strain evidence="16">UM1</strain>
    </source>
</reference>
<dbReference type="GO" id="GO:0005886">
    <property type="term" value="C:plasma membrane"/>
    <property type="evidence" value="ECO:0007669"/>
    <property type="project" value="UniProtKB-SubCell"/>
</dbReference>
<dbReference type="AlphaFoldDB" id="A0A1N6REH9"/>
<evidence type="ECO:0000256" key="6">
    <source>
        <dbReference type="ARBA" id="ARBA00022475"/>
    </source>
</evidence>
<keyword evidence="11 14" id="KW-0472">Membrane</keyword>
<dbReference type="Proteomes" id="UP000241788">
    <property type="component" value="Unassembled WGS sequence"/>
</dbReference>
<evidence type="ECO:0000256" key="3">
    <source>
        <dbReference type="ARBA" id="ARBA00005811"/>
    </source>
</evidence>
<accession>A0A1N6REH9</accession>
<proteinExistence type="inferred from homology"/>
<keyword evidence="5 12" id="KW-0813">Transport</keyword>
<evidence type="ECO:0000256" key="14">
    <source>
        <dbReference type="SAM" id="Phobius"/>
    </source>
</evidence>
<comment type="similarity">
    <text evidence="3 12">Belongs to the ExbD/TolR family.</text>
</comment>
<evidence type="ECO:0000256" key="12">
    <source>
        <dbReference type="RuleBase" id="RU003879"/>
    </source>
</evidence>
<evidence type="ECO:0000256" key="11">
    <source>
        <dbReference type="ARBA" id="ARBA00023136"/>
    </source>
</evidence>
<comment type="subcellular location">
    <subcellularLocation>
        <location evidence="2">Cell inner membrane</location>
        <topology evidence="2">Single-pass type II membrane protein</topology>
    </subcellularLocation>
    <subcellularLocation>
        <location evidence="12">Cell membrane</location>
        <topology evidence="12">Single-pass type II membrane protein</topology>
    </subcellularLocation>
</comment>
<keyword evidence="8 12" id="KW-0812">Transmembrane</keyword>
<dbReference type="Pfam" id="PF02472">
    <property type="entry name" value="ExbD"/>
    <property type="match status" value="1"/>
</dbReference>
<evidence type="ECO:0000313" key="16">
    <source>
        <dbReference type="Proteomes" id="UP000241788"/>
    </source>
</evidence>
<evidence type="ECO:0000256" key="8">
    <source>
        <dbReference type="ARBA" id="ARBA00022692"/>
    </source>
</evidence>
<keyword evidence="10 14" id="KW-1133">Transmembrane helix</keyword>
<evidence type="ECO:0000256" key="10">
    <source>
        <dbReference type="ARBA" id="ARBA00022989"/>
    </source>
</evidence>
<dbReference type="InterPro" id="IPR003400">
    <property type="entry name" value="ExbD"/>
</dbReference>
<dbReference type="GO" id="GO:0022857">
    <property type="term" value="F:transmembrane transporter activity"/>
    <property type="evidence" value="ECO:0007669"/>
    <property type="project" value="InterPro"/>
</dbReference>
<dbReference type="EMBL" id="FTLW01000002">
    <property type="protein sequence ID" value="SIQ27260.1"/>
    <property type="molecule type" value="Genomic_DNA"/>
</dbReference>
<keyword evidence="6" id="KW-1003">Cell membrane</keyword>
<name>A0A1N6REH9_9GAMM</name>
<evidence type="ECO:0000256" key="7">
    <source>
        <dbReference type="ARBA" id="ARBA00022519"/>
    </source>
</evidence>
<evidence type="ECO:0000256" key="13">
    <source>
        <dbReference type="SAM" id="MobiDB-lite"/>
    </source>
</evidence>
<dbReference type="PANTHER" id="PTHR30558">
    <property type="entry name" value="EXBD MEMBRANE COMPONENT OF PMF-DRIVEN MACROMOLECULE IMPORT SYSTEM"/>
    <property type="match status" value="1"/>
</dbReference>
<evidence type="ECO:0000256" key="5">
    <source>
        <dbReference type="ARBA" id="ARBA00022448"/>
    </source>
</evidence>
<dbReference type="Gene3D" id="3.30.420.270">
    <property type="match status" value="1"/>
</dbReference>
<evidence type="ECO:0000313" key="15">
    <source>
        <dbReference type="EMBL" id="SIQ27260.1"/>
    </source>
</evidence>
<dbReference type="OrthoDB" id="9798629at2"/>
<comment type="function">
    <text evidence="1">Involved in the TonB-dependent energy-dependent transport of various receptor-bound substrates.</text>
</comment>
<evidence type="ECO:0000256" key="9">
    <source>
        <dbReference type="ARBA" id="ARBA00022927"/>
    </source>
</evidence>
<dbReference type="STRING" id="1604334.SAMN05421546_0981"/>
<feature type="region of interest" description="Disordered" evidence="13">
    <location>
        <begin position="93"/>
        <end position="112"/>
    </location>
</feature>